<accession>A0A5J9V5F1</accession>
<gene>
    <name evidence="5" type="ORF">EJB05_23031</name>
</gene>
<dbReference type="OrthoDB" id="1600564at2759"/>
<evidence type="ECO:0000313" key="5">
    <source>
        <dbReference type="EMBL" id="TVU31349.1"/>
    </source>
</evidence>
<dbReference type="GO" id="GO:0016298">
    <property type="term" value="F:lipase activity"/>
    <property type="evidence" value="ECO:0007669"/>
    <property type="project" value="InterPro"/>
</dbReference>
<evidence type="ECO:0000313" key="6">
    <source>
        <dbReference type="Proteomes" id="UP000324897"/>
    </source>
</evidence>
<feature type="transmembrane region" description="Helical" evidence="3">
    <location>
        <begin position="155"/>
        <end position="176"/>
    </location>
</feature>
<keyword evidence="4" id="KW-0732">Signal</keyword>
<dbReference type="InterPro" id="IPR008265">
    <property type="entry name" value="Lipase_GDSL_AS"/>
</dbReference>
<feature type="non-terminal residue" evidence="5">
    <location>
        <position position="1"/>
    </location>
</feature>
<keyword evidence="3" id="KW-1133">Transmembrane helix</keyword>
<feature type="region of interest" description="Disordered" evidence="2">
    <location>
        <begin position="39"/>
        <end position="58"/>
    </location>
</feature>
<keyword evidence="3" id="KW-0472">Membrane</keyword>
<evidence type="ECO:0000256" key="3">
    <source>
        <dbReference type="SAM" id="Phobius"/>
    </source>
</evidence>
<dbReference type="InterPro" id="IPR050592">
    <property type="entry name" value="GDSL_lipolytic_enzyme"/>
</dbReference>
<dbReference type="PANTHER" id="PTHR45642:SF17">
    <property type="entry name" value="GDSL-LIKE LIPASE_ACYLHYDROLASE FAMILY PROTEIN, EXPRESSED"/>
    <property type="match status" value="1"/>
</dbReference>
<dbReference type="InterPro" id="IPR036514">
    <property type="entry name" value="SGNH_hydro_sf"/>
</dbReference>
<dbReference type="CDD" id="cd01837">
    <property type="entry name" value="SGNH_plant_lipase_like"/>
    <property type="match status" value="1"/>
</dbReference>
<dbReference type="GO" id="GO:0006629">
    <property type="term" value="P:lipid metabolic process"/>
    <property type="evidence" value="ECO:0007669"/>
    <property type="project" value="InterPro"/>
</dbReference>
<dbReference type="Gramene" id="TVU31349">
    <property type="protein sequence ID" value="TVU31349"/>
    <property type="gene ID" value="EJB05_23031"/>
</dbReference>
<feature type="signal peptide" evidence="4">
    <location>
        <begin position="1"/>
        <end position="27"/>
    </location>
</feature>
<proteinExistence type="inferred from homology"/>
<evidence type="ECO:0000256" key="2">
    <source>
        <dbReference type="SAM" id="MobiDB-lite"/>
    </source>
</evidence>
<dbReference type="InterPro" id="IPR035669">
    <property type="entry name" value="SGNH_plant_lipase-like"/>
</dbReference>
<dbReference type="Proteomes" id="UP000324897">
    <property type="component" value="Chromosome 1"/>
</dbReference>
<organism evidence="5 6">
    <name type="scientific">Eragrostis curvula</name>
    <name type="common">weeping love grass</name>
    <dbReference type="NCBI Taxonomy" id="38414"/>
    <lineage>
        <taxon>Eukaryota</taxon>
        <taxon>Viridiplantae</taxon>
        <taxon>Streptophyta</taxon>
        <taxon>Embryophyta</taxon>
        <taxon>Tracheophyta</taxon>
        <taxon>Spermatophyta</taxon>
        <taxon>Magnoliopsida</taxon>
        <taxon>Liliopsida</taxon>
        <taxon>Poales</taxon>
        <taxon>Poaceae</taxon>
        <taxon>PACMAD clade</taxon>
        <taxon>Chloridoideae</taxon>
        <taxon>Eragrostideae</taxon>
        <taxon>Eragrostidinae</taxon>
        <taxon>Eragrostis</taxon>
    </lineage>
</organism>
<dbReference type="InterPro" id="IPR001087">
    <property type="entry name" value="GDSL"/>
</dbReference>
<reference evidence="5 6" key="1">
    <citation type="journal article" date="2019" name="Sci. Rep.">
        <title>A high-quality genome of Eragrostis curvula grass provides insights into Poaceae evolution and supports new strategies to enhance forage quality.</title>
        <authorList>
            <person name="Carballo J."/>
            <person name="Santos B.A.C.M."/>
            <person name="Zappacosta D."/>
            <person name="Garbus I."/>
            <person name="Selva J.P."/>
            <person name="Gallo C.A."/>
            <person name="Diaz A."/>
            <person name="Albertini E."/>
            <person name="Caccamo M."/>
            <person name="Echenique V."/>
        </authorList>
    </citation>
    <scope>NUCLEOTIDE SEQUENCE [LARGE SCALE GENOMIC DNA]</scope>
    <source>
        <strain evidence="6">cv. Victoria</strain>
        <tissue evidence="5">Leaf</tissue>
    </source>
</reference>
<dbReference type="AlphaFoldDB" id="A0A5J9V5F1"/>
<keyword evidence="6" id="KW-1185">Reference proteome</keyword>
<keyword evidence="3" id="KW-0812">Transmembrane</keyword>
<dbReference type="PANTHER" id="PTHR45642">
    <property type="entry name" value="GDSL ESTERASE/LIPASE EXL3"/>
    <property type="match status" value="1"/>
</dbReference>
<dbReference type="Pfam" id="PF00657">
    <property type="entry name" value="Lipase_GDSL"/>
    <property type="match status" value="1"/>
</dbReference>
<comment type="caution">
    <text evidence="5">The sequence shown here is derived from an EMBL/GenBank/DDBJ whole genome shotgun (WGS) entry which is preliminary data.</text>
</comment>
<dbReference type="Gene3D" id="3.40.50.1110">
    <property type="entry name" value="SGNH hydrolase"/>
    <property type="match status" value="1"/>
</dbReference>
<feature type="transmembrane region" description="Helical" evidence="3">
    <location>
        <begin position="130"/>
        <end position="149"/>
    </location>
</feature>
<feature type="chain" id="PRO_5023863398" description="SGNH hydrolase-type esterase domain-containing protein" evidence="4">
    <location>
        <begin position="28"/>
        <end position="530"/>
    </location>
</feature>
<dbReference type="EMBL" id="RWGY01000011">
    <property type="protein sequence ID" value="TVU31349.1"/>
    <property type="molecule type" value="Genomic_DNA"/>
</dbReference>
<comment type="similarity">
    <text evidence="1">Belongs to the 'GDSL' lipolytic enzyme family.</text>
</comment>
<feature type="transmembrane region" description="Helical" evidence="3">
    <location>
        <begin position="188"/>
        <end position="211"/>
    </location>
</feature>
<dbReference type="SUPFAM" id="SSF52266">
    <property type="entry name" value="SGNH hydrolase"/>
    <property type="match status" value="1"/>
</dbReference>
<dbReference type="PROSITE" id="PS01098">
    <property type="entry name" value="LIPASE_GDSL_SER"/>
    <property type="match status" value="1"/>
</dbReference>
<sequence>MASSASLPEFLIAALLVLAGAITAATAADADVAGAAPPLRVPRLGAPPTPAPRLPPRLGRPIPVPPIIETPPGWRAPVVPAPWSPPELAKPIPAPPLVPPRYLLGCGVQLQLLLLVFLRGWGNPFPLHQLFLLVSGLRLLLLVHLHNWVSPFPLHLLFLLGSGLQLLLLVSLRGWGSPPLQLLHLVHLHGWGIPFLLLVLRPGLLLPFLLLQWRRVVPKVPALIAFGDSIVDTGNNNHLLTMVRANFPPYGKDFPDHRPTGRFCDGKITVDFLASALGLKEFLPPYLHHNLTLEDLKTGVSFASAASGYNNNTCLTSSALTMEKQLQLFREYKAKGGDRPERALYLVVSGSNDIVQHFTWADGLTEPEYADIMAQRAITFVESLIAEGARQIGVSGAPPVGCIPSQRRIAGGLRTQCATDRNQLALMFNRKLSVELSRLAGRNRGVNLFFVDMYSILADLVQRYEALGFTNGKDACCGFIGLAAGPLCNIASRLCPDPAKYVFWDSYHPSERAYKLMIDDFMTRYTRYIH</sequence>
<name>A0A5J9V5F1_9POAL</name>
<evidence type="ECO:0000256" key="4">
    <source>
        <dbReference type="SAM" id="SignalP"/>
    </source>
</evidence>
<feature type="compositionally biased region" description="Pro residues" evidence="2">
    <location>
        <begin position="45"/>
        <end position="55"/>
    </location>
</feature>
<evidence type="ECO:0008006" key="7">
    <source>
        <dbReference type="Google" id="ProtNLM"/>
    </source>
</evidence>
<protein>
    <recommendedName>
        <fullName evidence="7">SGNH hydrolase-type esterase domain-containing protein</fullName>
    </recommendedName>
</protein>
<evidence type="ECO:0000256" key="1">
    <source>
        <dbReference type="ARBA" id="ARBA00008668"/>
    </source>
</evidence>